<evidence type="ECO:0000259" key="8">
    <source>
        <dbReference type="PROSITE" id="PS50262"/>
    </source>
</evidence>
<dbReference type="OrthoDB" id="10011262at2759"/>
<comment type="subcellular location">
    <subcellularLocation>
        <location evidence="1">Membrane</location>
    </subcellularLocation>
</comment>
<dbReference type="PANTHER" id="PTHR46641:SF2">
    <property type="entry name" value="FMRFAMIDE RECEPTOR"/>
    <property type="match status" value="1"/>
</dbReference>
<dbReference type="PANTHER" id="PTHR46641">
    <property type="entry name" value="FMRFAMIDE RECEPTOR-RELATED"/>
    <property type="match status" value="1"/>
</dbReference>
<dbReference type="GO" id="GO:0016020">
    <property type="term" value="C:membrane"/>
    <property type="evidence" value="ECO:0007669"/>
    <property type="project" value="UniProtKB-SubCell"/>
</dbReference>
<feature type="transmembrane region" description="Helical" evidence="7">
    <location>
        <begin position="243"/>
        <end position="268"/>
    </location>
</feature>
<dbReference type="CDD" id="cd14978">
    <property type="entry name" value="7tmA_FMRFamide_R-like"/>
    <property type="match status" value="1"/>
</dbReference>
<evidence type="ECO:0000256" key="5">
    <source>
        <dbReference type="ARBA" id="ARBA00023136"/>
    </source>
</evidence>
<evidence type="ECO:0000256" key="3">
    <source>
        <dbReference type="ARBA" id="ARBA00022692"/>
    </source>
</evidence>
<keyword evidence="10" id="KW-1185">Reference proteome</keyword>
<proteinExistence type="inferred from homology"/>
<evidence type="ECO:0000313" key="9">
    <source>
        <dbReference type="EnsemblMetazoa" id="XP_029344213.1"/>
    </source>
</evidence>
<dbReference type="InterPro" id="IPR017452">
    <property type="entry name" value="GPCR_Rhodpsn_7TM"/>
</dbReference>
<name>A0A8R2JPX6_ACYPI</name>
<sequence length="506" mass="55934">MAGAWTTATDAMNSSENSQNGTAGNRSSSSFPEWNGGGGNWSIVFCPVFEGDGTDDDDYNLLFEFVTYGVLLNVIGLFGILGNVISMVILSRPQMKSSINYLLIGLARCDTVLIVTSILLFGLPVVYPATGHLFNYYFKVYPLIAPVVYPIAMVSQTVSVYLTLTVTLERFVAVCHPLRARSLCTYGRARAYVVATIAFAVLYNVTRFLEVRVQKCMHTGYNQYVYQVYPSELRNDRDYISVYIHWMYLLIMYFIPFGSLAVLNAAIYRQVRRANRERQRLSRLQKKEIGLATMLLCVVVVFLLCNVWALISNVVEAFYGITVDQLVKVSNLLVTINSSVNFVIYVIFGEKFKRLFFKLFFPRGVWMCGWHFATDGRGGPGGGGGGGGHAAMDDSEATCNGATAFECRQLATAAGGSSLSADHFKRSHRGRHHHQHHHHHHHHKNRDGDRLDHQHGAAANGGGGCGTGGNGASDDRELCSKTPTNSGLIWEHSTTTTTTTVNVHQI</sequence>
<dbReference type="PROSITE" id="PS50262">
    <property type="entry name" value="G_PROTEIN_RECEP_F1_2"/>
    <property type="match status" value="1"/>
</dbReference>
<dbReference type="RefSeq" id="XP_029344213.1">
    <property type="nucleotide sequence ID" value="XM_029488353.1"/>
</dbReference>
<feature type="region of interest" description="Disordered" evidence="6">
    <location>
        <begin position="1"/>
        <end position="31"/>
    </location>
</feature>
<feature type="compositionally biased region" description="Gly residues" evidence="6">
    <location>
        <begin position="459"/>
        <end position="471"/>
    </location>
</feature>
<feature type="region of interest" description="Disordered" evidence="6">
    <location>
        <begin position="418"/>
        <end position="506"/>
    </location>
</feature>
<feature type="compositionally biased region" description="Basic and acidic residues" evidence="6">
    <location>
        <begin position="446"/>
        <end position="455"/>
    </location>
</feature>
<dbReference type="Gene3D" id="1.20.1070.10">
    <property type="entry name" value="Rhodopsin 7-helix transmembrane proteins"/>
    <property type="match status" value="1"/>
</dbReference>
<dbReference type="PRINTS" id="PR00237">
    <property type="entry name" value="GPCRRHODOPSN"/>
</dbReference>
<feature type="compositionally biased region" description="Basic residues" evidence="6">
    <location>
        <begin position="425"/>
        <end position="445"/>
    </location>
</feature>
<feature type="domain" description="G-protein coupled receptors family 1 profile" evidence="8">
    <location>
        <begin position="82"/>
        <end position="345"/>
    </location>
</feature>
<dbReference type="InterPro" id="IPR000276">
    <property type="entry name" value="GPCR_Rhodpsn"/>
</dbReference>
<evidence type="ECO:0000256" key="7">
    <source>
        <dbReference type="SAM" id="Phobius"/>
    </source>
</evidence>
<reference evidence="10" key="1">
    <citation type="submission" date="2010-06" db="EMBL/GenBank/DDBJ databases">
        <authorList>
            <person name="Jiang H."/>
            <person name="Abraham K."/>
            <person name="Ali S."/>
            <person name="Alsbrooks S.L."/>
            <person name="Anim B.N."/>
            <person name="Anosike U.S."/>
            <person name="Attaway T."/>
            <person name="Bandaranaike D.P."/>
            <person name="Battles P.K."/>
            <person name="Bell S.N."/>
            <person name="Bell A.V."/>
            <person name="Beltran B."/>
            <person name="Bickham C."/>
            <person name="Bustamante Y."/>
            <person name="Caleb T."/>
            <person name="Canada A."/>
            <person name="Cardenas V."/>
            <person name="Carter K."/>
            <person name="Chacko J."/>
            <person name="Chandrabose M.N."/>
            <person name="Chavez D."/>
            <person name="Chavez A."/>
            <person name="Chen L."/>
            <person name="Chu H.-S."/>
            <person name="Claassen K.J."/>
            <person name="Cockrell R."/>
            <person name="Collins M."/>
            <person name="Cooper J.A."/>
            <person name="Cree A."/>
            <person name="Curry S.M."/>
            <person name="Da Y."/>
            <person name="Dao M.D."/>
            <person name="Das B."/>
            <person name="Davila M.-L."/>
            <person name="Davy-Carroll L."/>
            <person name="Denson S."/>
            <person name="Dinh H."/>
            <person name="Ebong V.E."/>
            <person name="Edwards J.R."/>
            <person name="Egan A."/>
            <person name="El-Daye J."/>
            <person name="Escobedo L."/>
            <person name="Fernandez S."/>
            <person name="Fernando P.R."/>
            <person name="Flagg N."/>
            <person name="Forbes L.D."/>
            <person name="Fowler R.G."/>
            <person name="Fu Q."/>
            <person name="Gabisi R.A."/>
            <person name="Ganer J."/>
            <person name="Garbino Pronczuk A."/>
            <person name="Garcia R.M."/>
            <person name="Garner T."/>
            <person name="Garrett T.E."/>
            <person name="Gonzalez D.A."/>
            <person name="Hamid H."/>
            <person name="Hawkins E.S."/>
            <person name="Hirani K."/>
            <person name="Hogues M.E."/>
            <person name="Hollins B."/>
            <person name="Hsiao C.-H."/>
            <person name="Jabil R."/>
            <person name="James M.L."/>
            <person name="Jhangiani S.N."/>
            <person name="Johnson B."/>
            <person name="Johnson Q."/>
            <person name="Joshi V."/>
            <person name="Kalu J.B."/>
            <person name="Kam C."/>
            <person name="Kashfia A."/>
            <person name="Keebler J."/>
            <person name="Kisamo H."/>
            <person name="Kovar C.L."/>
            <person name="Lago L.A."/>
            <person name="Lai C.-Y."/>
            <person name="Laidlaw J."/>
            <person name="Lara F."/>
            <person name="Le T.-K."/>
            <person name="Lee S.L."/>
            <person name="Legall F.H."/>
            <person name="Lemon S.J."/>
            <person name="Lewis L.R."/>
            <person name="Li B."/>
            <person name="Liu Y."/>
            <person name="Liu Y.-S."/>
            <person name="Lopez J."/>
            <person name="Lozado R.J."/>
            <person name="Lu J."/>
            <person name="Madu R.C."/>
            <person name="Maheshwari M."/>
            <person name="Maheshwari R."/>
            <person name="Malloy K."/>
            <person name="Martinez E."/>
            <person name="Mathew T."/>
            <person name="Mercado I.C."/>
            <person name="Mercado C."/>
            <person name="Meyer B."/>
            <person name="Montgomery K."/>
            <person name="Morgan M.B."/>
            <person name="Munidasa M."/>
            <person name="Nazareth L.V."/>
            <person name="Nelson J."/>
            <person name="Ng B.M."/>
            <person name="Nguyen N.B."/>
            <person name="Nguyen P.Q."/>
            <person name="Nguyen T."/>
            <person name="Obregon M."/>
            <person name="Okwuonu G.O."/>
            <person name="Onwere C.G."/>
            <person name="Orozco G."/>
            <person name="Parra A."/>
            <person name="Patel S."/>
            <person name="Patil S."/>
            <person name="Perez A."/>
            <person name="Perez Y."/>
            <person name="Pham C."/>
            <person name="Primus E.L."/>
            <person name="Pu L.-L."/>
            <person name="Puazo M."/>
            <person name="Qin X."/>
            <person name="Quiroz J.B."/>
            <person name="Reese J."/>
            <person name="Richards S."/>
            <person name="Rives C.M."/>
            <person name="Robberts R."/>
            <person name="Ruiz S.J."/>
            <person name="Ruiz M.J."/>
            <person name="Santibanez J."/>
            <person name="Schneider B.W."/>
            <person name="Sisson I."/>
            <person name="Smith M."/>
            <person name="Sodergren E."/>
            <person name="Song X.-Z."/>
            <person name="Song B.B."/>
            <person name="Summersgill H."/>
            <person name="Thelus R."/>
            <person name="Thornton R.D."/>
            <person name="Trejos Z.Y."/>
            <person name="Usmani K."/>
            <person name="Vattathil S."/>
            <person name="Villasana D."/>
            <person name="Walker D.L."/>
            <person name="Wang S."/>
            <person name="Wang K."/>
            <person name="White C.S."/>
            <person name="Williams A.C."/>
            <person name="Williamson J."/>
            <person name="Wilson K."/>
            <person name="Woghiren I.O."/>
            <person name="Woodworth J.R."/>
            <person name="Worley K.C."/>
            <person name="Wright R.A."/>
            <person name="Wu W."/>
            <person name="Young L."/>
            <person name="Zhang L."/>
            <person name="Zhang J."/>
            <person name="Zhu Y."/>
            <person name="Muzny D.M."/>
            <person name="Weinstock G."/>
            <person name="Gibbs R.A."/>
        </authorList>
    </citation>
    <scope>NUCLEOTIDE SEQUENCE [LARGE SCALE GENOMIC DNA]</scope>
    <source>
        <strain evidence="10">LSR1</strain>
    </source>
</reference>
<keyword evidence="4 7" id="KW-1133">Transmembrane helix</keyword>
<reference evidence="9" key="2">
    <citation type="submission" date="2022-06" db="UniProtKB">
        <authorList>
            <consortium name="EnsemblMetazoa"/>
        </authorList>
    </citation>
    <scope>IDENTIFICATION</scope>
</reference>
<evidence type="ECO:0000313" key="10">
    <source>
        <dbReference type="Proteomes" id="UP000007819"/>
    </source>
</evidence>
<dbReference type="Pfam" id="PF00001">
    <property type="entry name" value="7tm_1"/>
    <property type="match status" value="1"/>
</dbReference>
<keyword evidence="5 7" id="KW-0472">Membrane</keyword>
<dbReference type="EnsemblMetazoa" id="XM_029488353.1">
    <property type="protein sequence ID" value="XP_029344213.1"/>
    <property type="gene ID" value="LOC100165084"/>
</dbReference>
<feature type="transmembrane region" description="Helical" evidence="7">
    <location>
        <begin position="189"/>
        <end position="205"/>
    </location>
</feature>
<dbReference type="KEGG" id="api:100165084"/>
<dbReference type="InterPro" id="IPR052954">
    <property type="entry name" value="GPCR-Ligand_Int"/>
</dbReference>
<accession>A0A8R2JPX6</accession>
<feature type="transmembrane region" description="Helical" evidence="7">
    <location>
        <begin position="289"/>
        <end position="311"/>
    </location>
</feature>
<evidence type="ECO:0000256" key="1">
    <source>
        <dbReference type="ARBA" id="ARBA00004370"/>
    </source>
</evidence>
<feature type="transmembrane region" description="Helical" evidence="7">
    <location>
        <begin position="102"/>
        <end position="127"/>
    </location>
</feature>
<organism evidence="9 10">
    <name type="scientific">Acyrthosiphon pisum</name>
    <name type="common">Pea aphid</name>
    <dbReference type="NCBI Taxonomy" id="7029"/>
    <lineage>
        <taxon>Eukaryota</taxon>
        <taxon>Metazoa</taxon>
        <taxon>Ecdysozoa</taxon>
        <taxon>Arthropoda</taxon>
        <taxon>Hexapoda</taxon>
        <taxon>Insecta</taxon>
        <taxon>Pterygota</taxon>
        <taxon>Neoptera</taxon>
        <taxon>Paraneoptera</taxon>
        <taxon>Hemiptera</taxon>
        <taxon>Sternorrhyncha</taxon>
        <taxon>Aphidomorpha</taxon>
        <taxon>Aphidoidea</taxon>
        <taxon>Aphididae</taxon>
        <taxon>Macrosiphini</taxon>
        <taxon>Acyrthosiphon</taxon>
    </lineage>
</organism>
<comment type="similarity">
    <text evidence="2">Belongs to the G-protein coupled receptor 1 family.</text>
</comment>
<dbReference type="AlphaFoldDB" id="A0A8R2JPX6"/>
<dbReference type="GeneID" id="100165084"/>
<feature type="transmembrane region" description="Helical" evidence="7">
    <location>
        <begin position="331"/>
        <end position="348"/>
    </location>
</feature>
<dbReference type="SUPFAM" id="SSF81321">
    <property type="entry name" value="Family A G protein-coupled receptor-like"/>
    <property type="match status" value="1"/>
</dbReference>
<dbReference type="GO" id="GO:0004930">
    <property type="term" value="F:G protein-coupled receptor activity"/>
    <property type="evidence" value="ECO:0007669"/>
    <property type="project" value="InterPro"/>
</dbReference>
<feature type="transmembrane region" description="Helical" evidence="7">
    <location>
        <begin position="65"/>
        <end position="90"/>
    </location>
</feature>
<evidence type="ECO:0000256" key="2">
    <source>
        <dbReference type="ARBA" id="ARBA00010663"/>
    </source>
</evidence>
<evidence type="ECO:0000256" key="6">
    <source>
        <dbReference type="SAM" id="MobiDB-lite"/>
    </source>
</evidence>
<keyword evidence="3 7" id="KW-0812">Transmembrane</keyword>
<feature type="transmembrane region" description="Helical" evidence="7">
    <location>
        <begin position="147"/>
        <end position="168"/>
    </location>
</feature>
<protein>
    <recommendedName>
        <fullName evidence="8">G-protein coupled receptors family 1 profile domain-containing protein</fullName>
    </recommendedName>
</protein>
<dbReference type="SMART" id="SM01381">
    <property type="entry name" value="7TM_GPCR_Srsx"/>
    <property type="match status" value="1"/>
</dbReference>
<dbReference type="Proteomes" id="UP000007819">
    <property type="component" value="Chromosome A1"/>
</dbReference>
<evidence type="ECO:0000256" key="4">
    <source>
        <dbReference type="ARBA" id="ARBA00022989"/>
    </source>
</evidence>